<dbReference type="Proteomes" id="UP000504638">
    <property type="component" value="Unplaced"/>
</dbReference>
<keyword evidence="2" id="KW-0472">Membrane</keyword>
<dbReference type="Pfam" id="PF02450">
    <property type="entry name" value="LCAT"/>
    <property type="match status" value="1"/>
</dbReference>
<keyword evidence="4" id="KW-1185">Reference proteome</keyword>
<reference evidence="5" key="2">
    <citation type="submission" date="2020-04" db="EMBL/GenBank/DDBJ databases">
        <authorList>
            <consortium name="NCBI Genome Project"/>
        </authorList>
    </citation>
    <scope>NUCLEOTIDE SEQUENCE</scope>
    <source>
        <strain evidence="5">CBS 781.70</strain>
    </source>
</reference>
<dbReference type="InterPro" id="IPR003386">
    <property type="entry name" value="LACT/PDAT_acylTrfase"/>
</dbReference>
<dbReference type="AlphaFoldDB" id="A0A6G1FUF3"/>
<sequence length="638" mass="71618">MYGSLRRRVLGGSNNDKDSPASSNDPSRDSSPAVGEEMLFLSEKKPEKSHHLTRTPGTRRRNAWIFFLGGLFGLALAAFFARSNDMLDIRALTDINLDSIFDVLPAALLRDAQDLQRRERDAIAYDSFAVGLHARSQGVKATHPVIMIPGVISTGLESWGTSDVSRNYFRRRLWGSWTMMRALVLDKASWKKHLMLDKDTGLDPPGIKLRAAQGFDATDFFITGYWIWNKILENLATIGYDPGNAFTAAYDWRLSYENYEKRDQYFTRLKHHIELASRISGKKVTLLSHSMGSQVLYYFFHWVESEAPGHGGGGPNWVETHVDSWINISGCMLGALKGLTAVLSGEMRDTAQLNAFAVYGLEKFLSRHERADLFRAMPGISSMLPMGGAAVWGNETWAPDDPPGANHTFGRFITFRERNGTAVGQNLTAGMSLPYLFEKLKSEPWYEKMVSEAYSYGIAHSREEVEDNQRDPSKWVNPLETRLPLAPNLKIYCFYGHGKPTERAYYYRDDLDPMSITNVSMDTGYTDPNGGPDHGVMMGEGDGTVPLLSMGYMCVRGWKYRRYNPAGVKIKTYEMPHEPERFSPRGGPNTGDHVDILGRASLNDLILRVAGGKGDLIEDNITSDILEYAEKVKIYDHL</sequence>
<evidence type="ECO:0000256" key="2">
    <source>
        <dbReference type="SAM" id="Phobius"/>
    </source>
</evidence>
<dbReference type="OrthoDB" id="190846at2759"/>
<evidence type="ECO:0000313" key="5">
    <source>
        <dbReference type="RefSeq" id="XP_033531011.1"/>
    </source>
</evidence>
<name>A0A6G1FUF3_9PEZI</name>
<keyword evidence="2" id="KW-0812">Transmembrane</keyword>
<organism evidence="3">
    <name type="scientific">Eremomyces bilateralis CBS 781.70</name>
    <dbReference type="NCBI Taxonomy" id="1392243"/>
    <lineage>
        <taxon>Eukaryota</taxon>
        <taxon>Fungi</taxon>
        <taxon>Dikarya</taxon>
        <taxon>Ascomycota</taxon>
        <taxon>Pezizomycotina</taxon>
        <taxon>Dothideomycetes</taxon>
        <taxon>Dothideomycetes incertae sedis</taxon>
        <taxon>Eremomycetales</taxon>
        <taxon>Eremomycetaceae</taxon>
        <taxon>Eremomyces</taxon>
    </lineage>
</organism>
<evidence type="ECO:0000313" key="3">
    <source>
        <dbReference type="EMBL" id="KAF1809380.1"/>
    </source>
</evidence>
<dbReference type="Gene3D" id="3.40.50.1820">
    <property type="entry name" value="alpha/beta hydrolase"/>
    <property type="match status" value="1"/>
</dbReference>
<feature type="region of interest" description="Disordered" evidence="1">
    <location>
        <begin position="1"/>
        <end position="34"/>
    </location>
</feature>
<gene>
    <name evidence="3 5" type="ORF">P152DRAFT_403428</name>
</gene>
<reference evidence="3 5" key="1">
    <citation type="submission" date="2020-01" db="EMBL/GenBank/DDBJ databases">
        <authorList>
            <consortium name="DOE Joint Genome Institute"/>
            <person name="Haridas S."/>
            <person name="Albert R."/>
            <person name="Binder M."/>
            <person name="Bloem J."/>
            <person name="Labutti K."/>
            <person name="Salamov A."/>
            <person name="Andreopoulos B."/>
            <person name="Baker S.E."/>
            <person name="Barry K."/>
            <person name="Bills G."/>
            <person name="Bluhm B.H."/>
            <person name="Cannon C."/>
            <person name="Castanera R."/>
            <person name="Culley D.E."/>
            <person name="Daum C."/>
            <person name="Ezra D."/>
            <person name="Gonzalez J.B."/>
            <person name="Henrissat B."/>
            <person name="Kuo A."/>
            <person name="Liang C."/>
            <person name="Lipzen A."/>
            <person name="Lutzoni F."/>
            <person name="Magnuson J."/>
            <person name="Mondo S."/>
            <person name="Nolan M."/>
            <person name="Ohm R."/>
            <person name="Pangilinan J."/>
            <person name="Park H.-J."/>
            <person name="Ramirez L."/>
            <person name="Alfaro M."/>
            <person name="Sun H."/>
            <person name="Tritt A."/>
            <person name="Yoshinaga Y."/>
            <person name="Zwiers L.-H."/>
            <person name="Turgeon B.G."/>
            <person name="Goodwin S.B."/>
            <person name="Spatafora J.W."/>
            <person name="Crous P.W."/>
            <person name="Grigoriev I.V."/>
        </authorList>
    </citation>
    <scope>NUCLEOTIDE SEQUENCE</scope>
    <source>
        <strain evidence="3 5">CBS 781.70</strain>
    </source>
</reference>
<dbReference type="GeneID" id="54417272"/>
<dbReference type="SUPFAM" id="SSF53474">
    <property type="entry name" value="alpha/beta-Hydrolases"/>
    <property type="match status" value="1"/>
</dbReference>
<dbReference type="GO" id="GO:0006629">
    <property type="term" value="P:lipid metabolic process"/>
    <property type="evidence" value="ECO:0007669"/>
    <property type="project" value="InterPro"/>
</dbReference>
<accession>A0A6G1FUF3</accession>
<dbReference type="InterPro" id="IPR029058">
    <property type="entry name" value="AB_hydrolase_fold"/>
</dbReference>
<proteinExistence type="predicted"/>
<evidence type="ECO:0000313" key="4">
    <source>
        <dbReference type="Proteomes" id="UP000504638"/>
    </source>
</evidence>
<keyword evidence="2" id="KW-1133">Transmembrane helix</keyword>
<dbReference type="EMBL" id="ML975173">
    <property type="protein sequence ID" value="KAF1809380.1"/>
    <property type="molecule type" value="Genomic_DNA"/>
</dbReference>
<feature type="transmembrane region" description="Helical" evidence="2">
    <location>
        <begin position="63"/>
        <end position="81"/>
    </location>
</feature>
<dbReference type="RefSeq" id="XP_033531011.1">
    <property type="nucleotide sequence ID" value="XM_033676702.1"/>
</dbReference>
<protein>
    <submittedName>
        <fullName evidence="3 5">LACT-domain-containing protein</fullName>
    </submittedName>
</protein>
<dbReference type="GO" id="GO:0008374">
    <property type="term" value="F:O-acyltransferase activity"/>
    <property type="evidence" value="ECO:0007669"/>
    <property type="project" value="InterPro"/>
</dbReference>
<evidence type="ECO:0000256" key="1">
    <source>
        <dbReference type="SAM" id="MobiDB-lite"/>
    </source>
</evidence>
<reference evidence="5" key="3">
    <citation type="submission" date="2025-04" db="UniProtKB">
        <authorList>
            <consortium name="RefSeq"/>
        </authorList>
    </citation>
    <scope>IDENTIFICATION</scope>
    <source>
        <strain evidence="5">CBS 781.70</strain>
    </source>
</reference>
<dbReference type="PANTHER" id="PTHR11440">
    <property type="entry name" value="LECITHIN-CHOLESTEROL ACYLTRANSFERASE-RELATED"/>
    <property type="match status" value="1"/>
</dbReference>